<dbReference type="PANTHER" id="PTHR10188:SF6">
    <property type="entry name" value="N(4)-(BETA-N-ACETYLGLUCOSAMINYL)-L-ASPARAGINASE"/>
    <property type="match status" value="1"/>
</dbReference>
<dbReference type="AlphaFoldDB" id="A0A158R4N6"/>
<dbReference type="FunFam" id="3.60.20.30:FF:000003">
    <property type="entry name" value="N(4)-(Beta-N-acetylglucosaminyl)-L-asparaginase isoform X1"/>
    <property type="match status" value="1"/>
</dbReference>
<sequence length="299" mass="32560">MDAVLDGLSWCEANRCDGSVGYGGSPDENGETRLDAMVFDGVTHKMGAVASLGGIKDAARVAHAVLKFTKHSLIVGDAATKFAVDMGFKRQSLYTNDSEALQRNWVQSHCQPNFRRNVVPDPKYNCGPYKPLKIEGVVSNKQEKYNKLKSNGHDTMGIIVMDTNSDITIGTTTNGANHKIVGRVGDSPIPGAGGYVDNDIGAAVATGDGDEMMRFLPRLRLNYVNFQAVEAMRQGLSPEKATKLAIERIRTFHPYFFGAVVAVNKSGHYAAACSGMEQFNYCVHTEKMVKTKVLWVNCS</sequence>
<dbReference type="WBParaSite" id="SMUV_0000394201-mRNA-1">
    <property type="protein sequence ID" value="SMUV_0000394201-mRNA-1"/>
    <property type="gene ID" value="SMUV_0000394201"/>
</dbReference>
<evidence type="ECO:0000256" key="6">
    <source>
        <dbReference type="ARBA" id="ARBA00053295"/>
    </source>
</evidence>
<dbReference type="STRING" id="451379.A0A158R4N6"/>
<keyword evidence="2" id="KW-0645">Protease</keyword>
<evidence type="ECO:0000256" key="3">
    <source>
        <dbReference type="ARBA" id="ARBA00022801"/>
    </source>
</evidence>
<proteinExistence type="inferred from homology"/>
<comment type="function">
    <text evidence="6">Cleaves the GlcNAc-Asn bond which joins oligosaccharides to the peptide of asparagine-linked glycoproteins.</text>
</comment>
<evidence type="ECO:0000256" key="13">
    <source>
        <dbReference type="PIRSR" id="PIRSR600246-3"/>
    </source>
</evidence>
<feature type="site" description="Cleavage; by autolysis" evidence="13">
    <location>
        <begin position="154"/>
        <end position="155"/>
    </location>
</feature>
<organism evidence="14 15">
    <name type="scientific">Syphacia muris</name>
    <dbReference type="NCBI Taxonomy" id="451379"/>
    <lineage>
        <taxon>Eukaryota</taxon>
        <taxon>Metazoa</taxon>
        <taxon>Ecdysozoa</taxon>
        <taxon>Nematoda</taxon>
        <taxon>Chromadorea</taxon>
        <taxon>Rhabditida</taxon>
        <taxon>Spirurina</taxon>
        <taxon>Oxyuridomorpha</taxon>
        <taxon>Oxyuroidea</taxon>
        <taxon>Oxyuridae</taxon>
        <taxon>Syphacia</taxon>
    </lineage>
</organism>
<dbReference type="GO" id="GO:0008233">
    <property type="term" value="F:peptidase activity"/>
    <property type="evidence" value="ECO:0007669"/>
    <property type="project" value="UniProtKB-KW"/>
</dbReference>
<feature type="binding site" evidence="12">
    <location>
        <begin position="183"/>
        <end position="186"/>
    </location>
    <ligand>
        <name>substrate</name>
    </ligand>
</feature>
<evidence type="ECO:0000256" key="8">
    <source>
        <dbReference type="ARBA" id="ARBA00078726"/>
    </source>
</evidence>
<evidence type="ECO:0000256" key="4">
    <source>
        <dbReference type="ARBA" id="ARBA00022813"/>
    </source>
</evidence>
<dbReference type="SUPFAM" id="SSF56235">
    <property type="entry name" value="N-terminal nucleophile aminohydrolases (Ntn hydrolases)"/>
    <property type="match status" value="1"/>
</dbReference>
<feature type="active site" description="Nucleophile" evidence="11">
    <location>
        <position position="155"/>
    </location>
</feature>
<dbReference type="PANTHER" id="PTHR10188">
    <property type="entry name" value="L-ASPARAGINASE"/>
    <property type="match status" value="1"/>
</dbReference>
<reference evidence="15" key="1">
    <citation type="submission" date="2016-04" db="UniProtKB">
        <authorList>
            <consortium name="WormBaseParasite"/>
        </authorList>
    </citation>
    <scope>IDENTIFICATION</scope>
</reference>
<dbReference type="InterPro" id="IPR029055">
    <property type="entry name" value="Ntn_hydrolases_N"/>
</dbReference>
<protein>
    <recommendedName>
        <fullName evidence="7">N(4)-(beta-N-acetylglucosaminyl)-L-asparaginase</fullName>
        <ecNumber evidence="7">3.5.1.26</ecNumber>
    </recommendedName>
    <alternativeName>
        <fullName evidence="9">Aspartylglucosaminidase</fullName>
    </alternativeName>
    <alternativeName>
        <fullName evidence="8">Glycosylasparaginase</fullName>
    </alternativeName>
    <alternativeName>
        <fullName evidence="10">N4-(N-acetyl-beta-glucosaminyl)-L-asparagine amidase</fullName>
    </alternativeName>
</protein>
<evidence type="ECO:0000256" key="11">
    <source>
        <dbReference type="PIRSR" id="PIRSR600246-1"/>
    </source>
</evidence>
<evidence type="ECO:0000256" key="12">
    <source>
        <dbReference type="PIRSR" id="PIRSR600246-2"/>
    </source>
</evidence>
<comment type="catalytic activity">
    <reaction evidence="5">
        <text>N(4)-(beta-N-acetyl-D-glucosaminyl)-L-asparagine + H2O = N-acetyl-beta-D-glucosaminylamine + L-aspartate + H(+)</text>
        <dbReference type="Rhea" id="RHEA:11544"/>
        <dbReference type="ChEBI" id="CHEBI:15377"/>
        <dbReference type="ChEBI" id="CHEBI:15378"/>
        <dbReference type="ChEBI" id="CHEBI:15947"/>
        <dbReference type="ChEBI" id="CHEBI:29991"/>
        <dbReference type="ChEBI" id="CHEBI:58080"/>
        <dbReference type="EC" id="3.5.1.26"/>
    </reaction>
</comment>
<dbReference type="GO" id="GO:0006508">
    <property type="term" value="P:proteolysis"/>
    <property type="evidence" value="ECO:0007669"/>
    <property type="project" value="UniProtKB-KW"/>
</dbReference>
<evidence type="ECO:0000256" key="1">
    <source>
        <dbReference type="ARBA" id="ARBA00010872"/>
    </source>
</evidence>
<evidence type="ECO:0000256" key="5">
    <source>
        <dbReference type="ARBA" id="ARBA00050421"/>
    </source>
</evidence>
<keyword evidence="4" id="KW-0068">Autocatalytic cleavage</keyword>
<dbReference type="Proteomes" id="UP000046393">
    <property type="component" value="Unplaced"/>
</dbReference>
<keyword evidence="14" id="KW-1185">Reference proteome</keyword>
<evidence type="ECO:0000256" key="2">
    <source>
        <dbReference type="ARBA" id="ARBA00022670"/>
    </source>
</evidence>
<evidence type="ECO:0000256" key="9">
    <source>
        <dbReference type="ARBA" id="ARBA00079301"/>
    </source>
</evidence>
<comment type="similarity">
    <text evidence="1">Belongs to the Ntn-hydrolase family.</text>
</comment>
<feature type="binding site" evidence="12">
    <location>
        <begin position="206"/>
        <end position="209"/>
    </location>
    <ligand>
        <name>substrate</name>
    </ligand>
</feature>
<evidence type="ECO:0000256" key="7">
    <source>
        <dbReference type="ARBA" id="ARBA00066729"/>
    </source>
</evidence>
<name>A0A158R4N6_9BILA</name>
<evidence type="ECO:0000313" key="15">
    <source>
        <dbReference type="WBParaSite" id="SMUV_0000394201-mRNA-1"/>
    </source>
</evidence>
<dbReference type="InterPro" id="IPR000246">
    <property type="entry name" value="Peptidase_T2"/>
</dbReference>
<dbReference type="GO" id="GO:0005764">
    <property type="term" value="C:lysosome"/>
    <property type="evidence" value="ECO:0007669"/>
    <property type="project" value="TreeGrafter"/>
</dbReference>
<dbReference type="CDD" id="cd04513">
    <property type="entry name" value="Glycosylasparaginase"/>
    <property type="match status" value="1"/>
</dbReference>
<dbReference type="EC" id="3.5.1.26" evidence="7"/>
<dbReference type="Gene3D" id="3.60.20.30">
    <property type="entry name" value="(Glycosyl)asparaginase"/>
    <property type="match status" value="1"/>
</dbReference>
<accession>A0A158R4N6</accession>
<dbReference type="GO" id="GO:0003948">
    <property type="term" value="F:N4-(beta-N-acetylglucosaminyl)-L-asparaginase activity"/>
    <property type="evidence" value="ECO:0007669"/>
    <property type="project" value="UniProtKB-EC"/>
</dbReference>
<keyword evidence="3" id="KW-0378">Hydrolase</keyword>
<evidence type="ECO:0000313" key="14">
    <source>
        <dbReference type="Proteomes" id="UP000046393"/>
    </source>
</evidence>
<dbReference type="Pfam" id="PF01112">
    <property type="entry name" value="Asparaginase_2"/>
    <property type="match status" value="1"/>
</dbReference>
<evidence type="ECO:0000256" key="10">
    <source>
        <dbReference type="ARBA" id="ARBA00080645"/>
    </source>
</evidence>